<accession>A0A4U5M613</accession>
<evidence type="ECO:0000313" key="1">
    <source>
        <dbReference type="EMBL" id="TKR64297.1"/>
    </source>
</evidence>
<dbReference type="EMBL" id="AZBU02000009">
    <property type="protein sequence ID" value="TKR64297.1"/>
    <property type="molecule type" value="Genomic_DNA"/>
</dbReference>
<sequence>MKAVQLEIKNLEDGQHTIICNFLDKHPGLQHVKVAYPDGTDFTRIFKKLVPKLIRPNVPDGCVVGKNIFVTDGRYEPENVLQCLIERISETFPKEQTWEEAWEEESIKPYFPRKIRLERLSAGVCKKVDIRKIPKTLFI</sequence>
<name>A0A4U5M613_STECR</name>
<comment type="caution">
    <text evidence="1">The sequence shown here is derived from an EMBL/GenBank/DDBJ whole genome shotgun (WGS) entry which is preliminary data.</text>
</comment>
<dbReference type="Proteomes" id="UP000298663">
    <property type="component" value="Unassembled WGS sequence"/>
</dbReference>
<evidence type="ECO:0000313" key="2">
    <source>
        <dbReference type="Proteomes" id="UP000298663"/>
    </source>
</evidence>
<reference evidence="1 2" key="1">
    <citation type="journal article" date="2015" name="Genome Biol.">
        <title>Comparative genomics of Steinernema reveals deeply conserved gene regulatory networks.</title>
        <authorList>
            <person name="Dillman A.R."/>
            <person name="Macchietto M."/>
            <person name="Porter C.F."/>
            <person name="Rogers A."/>
            <person name="Williams B."/>
            <person name="Antoshechkin I."/>
            <person name="Lee M.M."/>
            <person name="Goodwin Z."/>
            <person name="Lu X."/>
            <person name="Lewis E.E."/>
            <person name="Goodrich-Blair H."/>
            <person name="Stock S.P."/>
            <person name="Adams B.J."/>
            <person name="Sternberg P.W."/>
            <person name="Mortazavi A."/>
        </authorList>
    </citation>
    <scope>NUCLEOTIDE SEQUENCE [LARGE SCALE GENOMIC DNA]</scope>
    <source>
        <strain evidence="1 2">ALL</strain>
    </source>
</reference>
<proteinExistence type="predicted"/>
<keyword evidence="2" id="KW-1185">Reference proteome</keyword>
<reference evidence="1 2" key="2">
    <citation type="journal article" date="2019" name="G3 (Bethesda)">
        <title>Hybrid Assembly of the Genome of the Entomopathogenic Nematode Steinernema carpocapsae Identifies the X-Chromosome.</title>
        <authorList>
            <person name="Serra L."/>
            <person name="Macchietto M."/>
            <person name="Macias-Munoz A."/>
            <person name="McGill C.J."/>
            <person name="Rodriguez I.M."/>
            <person name="Rodriguez B."/>
            <person name="Murad R."/>
            <person name="Mortazavi A."/>
        </authorList>
    </citation>
    <scope>NUCLEOTIDE SEQUENCE [LARGE SCALE GENOMIC DNA]</scope>
    <source>
        <strain evidence="1 2">ALL</strain>
    </source>
</reference>
<protein>
    <submittedName>
        <fullName evidence="1">Uncharacterized protein</fullName>
    </submittedName>
</protein>
<dbReference type="AlphaFoldDB" id="A0A4U5M613"/>
<organism evidence="1 2">
    <name type="scientific">Steinernema carpocapsae</name>
    <name type="common">Entomopathogenic nematode</name>
    <dbReference type="NCBI Taxonomy" id="34508"/>
    <lineage>
        <taxon>Eukaryota</taxon>
        <taxon>Metazoa</taxon>
        <taxon>Ecdysozoa</taxon>
        <taxon>Nematoda</taxon>
        <taxon>Chromadorea</taxon>
        <taxon>Rhabditida</taxon>
        <taxon>Tylenchina</taxon>
        <taxon>Panagrolaimomorpha</taxon>
        <taxon>Strongyloidoidea</taxon>
        <taxon>Steinernematidae</taxon>
        <taxon>Steinernema</taxon>
    </lineage>
</organism>
<gene>
    <name evidence="1" type="ORF">L596_024859</name>
</gene>